<dbReference type="SUPFAM" id="SSF46689">
    <property type="entry name" value="Homeodomain-like"/>
    <property type="match status" value="2"/>
</dbReference>
<dbReference type="InterPro" id="IPR009057">
    <property type="entry name" value="Homeodomain-like_sf"/>
</dbReference>
<evidence type="ECO:0000256" key="2">
    <source>
        <dbReference type="ARBA" id="ARBA00023125"/>
    </source>
</evidence>
<evidence type="ECO:0000256" key="3">
    <source>
        <dbReference type="ARBA" id="ARBA00023163"/>
    </source>
</evidence>
<dbReference type="InterPro" id="IPR018060">
    <property type="entry name" value="HTH_AraC"/>
</dbReference>
<keyword evidence="6" id="KW-1185">Reference proteome</keyword>
<evidence type="ECO:0000313" key="6">
    <source>
        <dbReference type="Proteomes" id="UP000245263"/>
    </source>
</evidence>
<dbReference type="Proteomes" id="UP000245263">
    <property type="component" value="Chromosome 1"/>
</dbReference>
<dbReference type="InterPro" id="IPR018062">
    <property type="entry name" value="HTH_AraC-typ_CS"/>
</dbReference>
<keyword evidence="1" id="KW-0805">Transcription regulation</keyword>
<reference evidence="5 6" key="1">
    <citation type="submission" date="2021-08" db="EMBL/GenBank/DDBJ databases">
        <title>Complete genome sequence of Leptospira kobayashii strain E30.</title>
        <authorList>
            <person name="Nakao R."/>
            <person name="Nakamura S."/>
            <person name="Masuzawa T."/>
            <person name="Koizumi N."/>
        </authorList>
    </citation>
    <scope>NUCLEOTIDE SEQUENCE [LARGE SCALE GENOMIC DNA]</scope>
    <source>
        <strain evidence="5 6">E30</strain>
    </source>
</reference>
<keyword evidence="2" id="KW-0238">DNA-binding</keyword>
<organism evidence="5 6">
    <name type="scientific">Leptospira kobayashii</name>
    <dbReference type="NCBI Taxonomy" id="1917830"/>
    <lineage>
        <taxon>Bacteria</taxon>
        <taxon>Pseudomonadati</taxon>
        <taxon>Spirochaetota</taxon>
        <taxon>Spirochaetia</taxon>
        <taxon>Leptospirales</taxon>
        <taxon>Leptospiraceae</taxon>
        <taxon>Leptospira</taxon>
    </lineage>
</organism>
<dbReference type="Gene3D" id="1.10.10.60">
    <property type="entry name" value="Homeodomain-like"/>
    <property type="match status" value="1"/>
</dbReference>
<name>A0ABM7UIH6_9LEPT</name>
<dbReference type="Pfam" id="PF12833">
    <property type="entry name" value="HTH_18"/>
    <property type="match status" value="1"/>
</dbReference>
<dbReference type="EMBL" id="AP025028">
    <property type="protein sequence ID" value="BDA78447.1"/>
    <property type="molecule type" value="Genomic_DNA"/>
</dbReference>
<keyword evidence="3" id="KW-0804">Transcription</keyword>
<gene>
    <name evidence="5" type="ORF">LPTSP3_g13770</name>
</gene>
<accession>A0ABM7UIH6</accession>
<evidence type="ECO:0000313" key="5">
    <source>
        <dbReference type="EMBL" id="BDA78447.1"/>
    </source>
</evidence>
<dbReference type="PROSITE" id="PS00041">
    <property type="entry name" value="HTH_ARAC_FAMILY_1"/>
    <property type="match status" value="1"/>
</dbReference>
<protein>
    <recommendedName>
        <fullName evidence="4">HTH araC/xylS-type domain-containing protein</fullName>
    </recommendedName>
</protein>
<dbReference type="PANTHER" id="PTHR46796">
    <property type="entry name" value="HTH-TYPE TRANSCRIPTIONAL ACTIVATOR RHAS-RELATED"/>
    <property type="match status" value="1"/>
</dbReference>
<sequence>MVDSYSGSLFYFGGKILLGTRGLETDFHAHFAVSILISISEPFCIKTSEKEKTYYQAAFLAPNFHHMLLAENSDMIVLQFDPYSKYYASLLTRFGRKGIREIPIEEVQSFTEECKNLLEAKLDCASARSLFESILSALGTTKPETKLLDPRIASLVEKMKISLREDLSVPILASELGFSESRFMHLFKEEIGIPFRQYLLWMKLHEAAKVLQSGGNLTDASHAAGFADQSHLSRTFKRMFGVPPSKFLGANHKVKLFFCG</sequence>
<evidence type="ECO:0000256" key="1">
    <source>
        <dbReference type="ARBA" id="ARBA00023015"/>
    </source>
</evidence>
<feature type="domain" description="HTH araC/xylS-type" evidence="4">
    <location>
        <begin position="153"/>
        <end position="250"/>
    </location>
</feature>
<proteinExistence type="predicted"/>
<dbReference type="SMART" id="SM00342">
    <property type="entry name" value="HTH_ARAC"/>
    <property type="match status" value="1"/>
</dbReference>
<evidence type="ECO:0000259" key="4">
    <source>
        <dbReference type="PROSITE" id="PS01124"/>
    </source>
</evidence>
<dbReference type="InterPro" id="IPR050204">
    <property type="entry name" value="AraC_XylS_family_regulators"/>
</dbReference>
<dbReference type="PROSITE" id="PS01124">
    <property type="entry name" value="HTH_ARAC_FAMILY_2"/>
    <property type="match status" value="1"/>
</dbReference>
<dbReference type="RefSeq" id="WP_109018875.1">
    <property type="nucleotide sequence ID" value="NZ_AP025028.1"/>
</dbReference>